<comment type="function">
    <text evidence="12">CRISPR (clustered regularly interspaced short palindromic repeat) is an adaptive immune system that provides protection against mobile genetic elements (viruses, transposable elements and conjugative plasmids). CRISPR clusters contain spacers, sequences complementary to antecedent mobile elements, and target invading nucleic acids. CRISPR clusters are transcribed and processed into CRISPR RNA (crRNA). In type II CRISPR systems correct processing of pre-crRNA requires a trans-encoded small RNA (tracrRNA), endogenous ribonuclease 3 (rnc) and this protein. The tracrRNA serves as a guide for ribonuclease 3-aided processing of pre-crRNA. Subsequently Cas9/crRNA/tracrRNA endonucleolytically cleaves linear or circular dsDNA target complementary to the spacer; Cas9 is inactive in the absence of the 2 guide RNAs (gRNA). Cas9 recognizes the protospacer adjacent motif (PAM) in the CRISPR repeat sequences to help distinguish self versus nonself, as targets within the bacterial CRISPR locus do not have PAMs. PAM recognition is also required for catalytic activity.</text>
</comment>
<evidence type="ECO:0000256" key="9">
    <source>
        <dbReference type="ARBA" id="ARBA00023125"/>
    </source>
</evidence>
<dbReference type="InterPro" id="IPR041383">
    <property type="entry name" value="RuvC_III"/>
</dbReference>
<evidence type="ECO:0000256" key="12">
    <source>
        <dbReference type="HAMAP-Rule" id="MF_01480"/>
    </source>
</evidence>
<name>A0A3D8IZX1_9HELI</name>
<dbReference type="AlphaFoldDB" id="A0A3D8IZX1"/>
<dbReference type="Pfam" id="PF22131">
    <property type="entry name" value="CjCas9_PI_CTD"/>
    <property type="match status" value="1"/>
</dbReference>
<dbReference type="InterPro" id="IPR028629">
    <property type="entry name" value="Cas9"/>
</dbReference>
<dbReference type="Pfam" id="PF22129">
    <property type="entry name" value="CjCas9_WED-like"/>
    <property type="match status" value="1"/>
</dbReference>
<dbReference type="EMBL" id="NXLV01000009">
    <property type="protein sequence ID" value="RDU70455.1"/>
    <property type="molecule type" value="Genomic_DNA"/>
</dbReference>
<evidence type="ECO:0000313" key="15">
    <source>
        <dbReference type="Proteomes" id="UP000257045"/>
    </source>
</evidence>
<comment type="domain">
    <text evidence="12">Has 2 endonuclease domains. The discontinuous RuvC-like domain cleaves the target DNA noncomplementary to crRNA while the HNH nuclease domain cleaves the target DNA complementary to crRNA.</text>
</comment>
<evidence type="ECO:0000256" key="2">
    <source>
        <dbReference type="ARBA" id="ARBA00022722"/>
    </source>
</evidence>
<dbReference type="GO" id="GO:0051607">
    <property type="term" value="P:defense response to virus"/>
    <property type="evidence" value="ECO:0007669"/>
    <property type="project" value="UniProtKB-UniRule"/>
</dbReference>
<dbReference type="RefSeq" id="WP_115569724.1">
    <property type="nucleotide sequence ID" value="NZ_NXLV01000009.1"/>
</dbReference>
<dbReference type="PROSITE" id="PS51749">
    <property type="entry name" value="HNH_CAS9"/>
    <property type="match status" value="1"/>
</dbReference>
<evidence type="ECO:0000256" key="10">
    <source>
        <dbReference type="ARBA" id="ARBA00023211"/>
    </source>
</evidence>
<evidence type="ECO:0000256" key="3">
    <source>
        <dbReference type="ARBA" id="ARBA00022723"/>
    </source>
</evidence>
<dbReference type="GO" id="GO:0004519">
    <property type="term" value="F:endonuclease activity"/>
    <property type="evidence" value="ECO:0007669"/>
    <property type="project" value="UniProtKB-UniRule"/>
</dbReference>
<feature type="domain" description="HNH Cas9-type" evidence="13">
    <location>
        <begin position="530"/>
        <end position="685"/>
    </location>
</feature>
<organism evidence="14 15">
    <name type="scientific">Helicobacter brantae</name>
    <dbReference type="NCBI Taxonomy" id="375927"/>
    <lineage>
        <taxon>Bacteria</taxon>
        <taxon>Pseudomonadati</taxon>
        <taxon>Campylobacterota</taxon>
        <taxon>Epsilonproteobacteria</taxon>
        <taxon>Campylobacterales</taxon>
        <taxon>Helicobacteraceae</taxon>
        <taxon>Helicobacter</taxon>
    </lineage>
</organism>
<evidence type="ECO:0000256" key="6">
    <source>
        <dbReference type="ARBA" id="ARBA00022842"/>
    </source>
</evidence>
<protein>
    <recommendedName>
        <fullName evidence="12">CRISPR-associated endonuclease Cas9</fullName>
        <ecNumber evidence="12">3.1.-.-</ecNumber>
    </recommendedName>
</protein>
<feature type="active site" description="For RuvC-like nuclease domain" evidence="12">
    <location>
        <position position="8"/>
    </location>
</feature>
<dbReference type="GO" id="GO:0016787">
    <property type="term" value="F:hydrolase activity"/>
    <property type="evidence" value="ECO:0007669"/>
    <property type="project" value="UniProtKB-KW"/>
</dbReference>
<comment type="subunit">
    <text evidence="11 12">Monomer. Binds crRNA and tracrRNA.</text>
</comment>
<dbReference type="Gene3D" id="1.10.30.50">
    <property type="match status" value="1"/>
</dbReference>
<dbReference type="GO" id="GO:0003677">
    <property type="term" value="F:DNA binding"/>
    <property type="evidence" value="ECO:0007669"/>
    <property type="project" value="UniProtKB-UniRule"/>
</dbReference>
<dbReference type="GO" id="GO:0003723">
    <property type="term" value="F:RNA binding"/>
    <property type="evidence" value="ECO:0007669"/>
    <property type="project" value="UniProtKB-UniRule"/>
</dbReference>
<dbReference type="Gene3D" id="3.30.420.10">
    <property type="entry name" value="Ribonuclease H-like superfamily/Ribonuclease H"/>
    <property type="match status" value="2"/>
</dbReference>
<keyword evidence="9 12" id="KW-0238">DNA-binding</keyword>
<keyword evidence="15" id="KW-1185">Reference proteome</keyword>
<evidence type="ECO:0000256" key="11">
    <source>
        <dbReference type="ARBA" id="ARBA00046380"/>
    </source>
</evidence>
<dbReference type="InterPro" id="IPR003615">
    <property type="entry name" value="HNH_nuc"/>
</dbReference>
<dbReference type="InterPro" id="IPR054373">
    <property type="entry name" value="Cas9_PI_C_campylobact"/>
</dbReference>
<keyword evidence="3" id="KW-0479">Metal-binding</keyword>
<sequence>MIRTLGIDIGISSIGWAVIEGKMENGNLESKKIIKSGVRIFRTAENPKDGKSLALPRREARSSRRRNARKKGRILQVKSYLSQILKIPLEEMLGGEKLSPMFQTSKDFVSPWELRSEALCRCLAPRELARVILHIAKRRGYDDITYGLDDKEGGKVIKAIQENQAMLVQKGYKTIGEMMYQSYYQKPREGVVGQMESVRNQDGDYKRCVGRSELREELEIILDTQKKLGNPYVNDDFKRMLLGDKSAIKKKEAEGLVFFQRPLKSFEDKIGKCQFFKNENRSCKDSPSAERFVALTKIINTLAYITNTCGILWEDKRAIISQILAKAMEKKSGVSYADLRKILNLPQTFAFKELDYSKDKAENAKFFELKSTHELLKANPNIPLQRQDKIAEILGEEKNWERIQAKLEKESFSAEEITRIKEANLKFSKHLNLSLKALYFLLPLMEEGKRYDEAVEILQKQGDLPIKKSEKSHLLPPLQELAKEDSYFDIANPVVNRALSEFRKIVNALIEQYGGFHFFNIELTRQVGRSFLERVKIKKEQESNKDLNLQALSLVKEYGLSENAKNILKLKLWILQGERCIYSGKKITKEHLRDEASLDIDHIFPLSRSLDDSQANKVLCLKSENAQKKNRTPYEYLGEDETKWQEFVARVFSTKFDRNKKGRLISKNFKDRNVGERAEFLARNLVDTGYISRVVSRYVEENLEFLPLEGRARRVRIVSGSLTTAMRAYWGISGKSREHHLHHAQDAIIISCINDGTIQKFSNYLKEKELSYKDLEYKVQQLNEAEYKTKLALRYPMGDFSKNILESISEIFVSHAPSHKVTGALHKETIYPREHFYQSFGGEEGVKKAIEFGKVREINGGLVENGEMVRVDVFKNKAKGGFYAVPIYTYDFAIGRLPNKAIVTGKNGNIIKDWLEMSDEYEFCFSLFKNDYVKIQAKGMQNPIIAIYTGTGVATASMNFYHHSGFEFASEDERKFFTDIDKKTQIPQFSRTNCGIQTLKVFQKVQVSPLGEIKECKPSKRQTIRLKTSPKNV</sequence>
<comment type="caution">
    <text evidence="14">The sequence shown here is derived from an EMBL/GenBank/DDBJ whole genome shotgun (WGS) entry which is preliminary data.</text>
</comment>
<evidence type="ECO:0000256" key="8">
    <source>
        <dbReference type="ARBA" id="ARBA00023118"/>
    </source>
</evidence>
<keyword evidence="7 12" id="KW-0694">RNA-binding</keyword>
<proteinExistence type="inferred from homology"/>
<gene>
    <name evidence="12 14" type="primary">cas9</name>
    <name evidence="14" type="ORF">CQA58_05500</name>
</gene>
<keyword evidence="4 12" id="KW-0255">Endonuclease</keyword>
<dbReference type="Pfam" id="PF13395">
    <property type="entry name" value="HNH_4"/>
    <property type="match status" value="1"/>
</dbReference>
<evidence type="ECO:0000256" key="1">
    <source>
        <dbReference type="ARBA" id="ARBA00001946"/>
    </source>
</evidence>
<dbReference type="GO" id="GO:0043571">
    <property type="term" value="P:maintenance of CRISPR repeat elements"/>
    <property type="evidence" value="ECO:0007669"/>
    <property type="project" value="UniProtKB-UniRule"/>
</dbReference>
<dbReference type="InterPro" id="IPR033114">
    <property type="entry name" value="HNH_CAS9"/>
</dbReference>
<evidence type="ECO:0000256" key="5">
    <source>
        <dbReference type="ARBA" id="ARBA00022801"/>
    </source>
</evidence>
<accession>A0A3D8IZX1</accession>
<keyword evidence="6" id="KW-0460">Magnesium</keyword>
<dbReference type="Proteomes" id="UP000257045">
    <property type="component" value="Unassembled WGS sequence"/>
</dbReference>
<comment type="caution">
    <text evidence="12">Lacks conserved residue(s) required for the propagation of feature annotation.</text>
</comment>
<comment type="cofactor">
    <cofactor evidence="1">
        <name>Mg(2+)</name>
        <dbReference type="ChEBI" id="CHEBI:18420"/>
    </cofactor>
</comment>
<dbReference type="HAMAP" id="MF_01480">
    <property type="entry name" value="Cas9"/>
    <property type="match status" value="1"/>
</dbReference>
<keyword evidence="10" id="KW-0464">Manganese</keyword>
<dbReference type="OrthoDB" id="9777169at2"/>
<dbReference type="InterPro" id="IPR054369">
    <property type="entry name" value="Cas9_WED"/>
</dbReference>
<reference evidence="14 15" key="1">
    <citation type="submission" date="2018-04" db="EMBL/GenBank/DDBJ databases">
        <title>Novel Campyloabacter and Helicobacter Species and Strains.</title>
        <authorList>
            <person name="Mannion A.J."/>
            <person name="Shen Z."/>
            <person name="Fox J.G."/>
        </authorList>
    </citation>
    <scope>NUCLEOTIDE SEQUENCE [LARGE SCALE GENOMIC DNA]</scope>
    <source>
        <strain evidence="14 15">MIT 04-9366</strain>
    </source>
</reference>
<feature type="active site" description="Proton acceptor for HNH nuclease domain" evidence="12">
    <location>
        <position position="602"/>
    </location>
</feature>
<evidence type="ECO:0000313" key="14">
    <source>
        <dbReference type="EMBL" id="RDU70455.1"/>
    </source>
</evidence>
<evidence type="ECO:0000256" key="4">
    <source>
        <dbReference type="ARBA" id="ARBA00022759"/>
    </source>
</evidence>
<keyword evidence="2 12" id="KW-0540">Nuclease</keyword>
<dbReference type="NCBIfam" id="TIGR01865">
    <property type="entry name" value="cas_Csn1"/>
    <property type="match status" value="1"/>
</dbReference>
<dbReference type="EC" id="3.1.-.-" evidence="12"/>
<evidence type="ECO:0000256" key="7">
    <source>
        <dbReference type="ARBA" id="ARBA00022884"/>
    </source>
</evidence>
<evidence type="ECO:0000259" key="13">
    <source>
        <dbReference type="PROSITE" id="PS51749"/>
    </source>
</evidence>
<dbReference type="GO" id="GO:0046872">
    <property type="term" value="F:metal ion binding"/>
    <property type="evidence" value="ECO:0007669"/>
    <property type="project" value="UniProtKB-UniRule"/>
</dbReference>
<dbReference type="InterPro" id="IPR036397">
    <property type="entry name" value="RNaseH_sf"/>
</dbReference>
<dbReference type="Pfam" id="PF18541">
    <property type="entry name" value="RuvC_III"/>
    <property type="match status" value="1"/>
</dbReference>
<keyword evidence="8 12" id="KW-0051">Antiviral defense</keyword>
<comment type="similarity">
    <text evidence="12">Belongs to the CRISPR-associated Cas9 family.</text>
</comment>
<keyword evidence="5 12" id="KW-0378">Hydrolase</keyword>